<dbReference type="OMA" id="EYHDDIN"/>
<evidence type="ECO:0000256" key="3">
    <source>
        <dbReference type="ARBA" id="ARBA00022448"/>
    </source>
</evidence>
<evidence type="ECO:0000256" key="1">
    <source>
        <dbReference type="ARBA" id="ARBA00004251"/>
    </source>
</evidence>
<evidence type="ECO:0000256" key="15">
    <source>
        <dbReference type="ARBA" id="ARBA00023201"/>
    </source>
</evidence>
<dbReference type="GO" id="GO:0086002">
    <property type="term" value="P:cardiac muscle cell action potential involved in contraction"/>
    <property type="evidence" value="ECO:0007669"/>
    <property type="project" value="TreeGrafter"/>
</dbReference>
<dbReference type="Ensembl" id="ENSCCRT00000011483.2">
    <property type="protein sequence ID" value="ENSCCRP00000010511.2"/>
    <property type="gene ID" value="ENSCCRG00000000799.2"/>
</dbReference>
<evidence type="ECO:0000313" key="23">
    <source>
        <dbReference type="Proteomes" id="UP001108240"/>
    </source>
</evidence>
<dbReference type="PANTHER" id="PTHR10546">
    <property type="entry name" value="SODIUM CHANNEL SUBUNIT BETA-1 AND 3"/>
    <property type="match status" value="1"/>
</dbReference>
<keyword evidence="11" id="KW-0406">Ion transport</keyword>
<dbReference type="InterPro" id="IPR027098">
    <property type="entry name" value="Na_channel_b1/b3"/>
</dbReference>
<evidence type="ECO:0000256" key="16">
    <source>
        <dbReference type="ARBA" id="ARBA00023303"/>
    </source>
</evidence>
<dbReference type="Proteomes" id="UP001108240">
    <property type="component" value="Unplaced"/>
</dbReference>
<evidence type="ECO:0000256" key="13">
    <source>
        <dbReference type="ARBA" id="ARBA00023157"/>
    </source>
</evidence>
<evidence type="ECO:0000256" key="4">
    <source>
        <dbReference type="ARBA" id="ARBA00022461"/>
    </source>
</evidence>
<sequence length="269" mass="30462">MYFLRRAPVSLWTTGRDLLLFSLSLCFVCVCVKDKRHDFRKQHLSSMKMSALRLLWVPVLLNLTHAWLCHGACVEVDSDTEAVIGKGFKLGCISCKKRGEVPAFATVDWWFMAKGESEFAHIYSYANISGYITDDRFDDRLAWNGSKKTNDVQDGSIFILNITFNDTGIYRCFFDRTLVFPNYKYRTSSTKFININVVGKATRGMASIFSEIMMYVSIIVLQLWLLVEMVYCYRKIAAAGEGALKDSQAEYLAITSESKDNCAGVAVAE</sequence>
<evidence type="ECO:0000256" key="2">
    <source>
        <dbReference type="ARBA" id="ARBA00010404"/>
    </source>
</evidence>
<keyword evidence="17" id="KW-0393">Immunoglobulin domain</keyword>
<keyword evidence="15" id="KW-0739">Sodium transport</keyword>
<keyword evidence="4" id="KW-0894">Sodium channel</keyword>
<dbReference type="Pfam" id="PF07686">
    <property type="entry name" value="V-set"/>
    <property type="match status" value="1"/>
</dbReference>
<dbReference type="GO" id="GO:0001518">
    <property type="term" value="C:voltage-gated sodium channel complex"/>
    <property type="evidence" value="ECO:0007669"/>
    <property type="project" value="InterPro"/>
</dbReference>
<evidence type="ECO:0000256" key="20">
    <source>
        <dbReference type="SAM" id="Phobius"/>
    </source>
</evidence>
<keyword evidence="14" id="KW-0325">Glycoprotein</keyword>
<organism evidence="22 23">
    <name type="scientific">Cyprinus carpio carpio</name>
    <dbReference type="NCBI Taxonomy" id="630221"/>
    <lineage>
        <taxon>Eukaryota</taxon>
        <taxon>Metazoa</taxon>
        <taxon>Chordata</taxon>
        <taxon>Craniata</taxon>
        <taxon>Vertebrata</taxon>
        <taxon>Euteleostomi</taxon>
        <taxon>Actinopterygii</taxon>
        <taxon>Neopterygii</taxon>
        <taxon>Teleostei</taxon>
        <taxon>Ostariophysi</taxon>
        <taxon>Cypriniformes</taxon>
        <taxon>Cyprinidae</taxon>
        <taxon>Cyprininae</taxon>
        <taxon>Cyprinus</taxon>
    </lineage>
</organism>
<evidence type="ECO:0000313" key="22">
    <source>
        <dbReference type="Ensembl" id="ENSCCRP00000010511.2"/>
    </source>
</evidence>
<dbReference type="PANTHER" id="PTHR10546:SF9">
    <property type="entry name" value="SODIUM CHANNEL SUBUNIT BETA-1 PRECURSOR"/>
    <property type="match status" value="1"/>
</dbReference>
<evidence type="ECO:0000256" key="12">
    <source>
        <dbReference type="ARBA" id="ARBA00023136"/>
    </source>
</evidence>
<feature type="domain" description="Ig-like" evidence="21">
    <location>
        <begin position="58"/>
        <end position="172"/>
    </location>
</feature>
<comment type="subunit">
    <text evidence="19">A voltage-gated sodium (Nav) channel consists of an ion-conducting pore-forming alpha subunit functional on its own that is regulated by one or more beta subunits. Forms homodimers and homotrimers. SCN3B is non-covalently associated with alpha subunits and induces the formation of alpha subunit oligomers, including trimers. Interacts with SCN5A/Nav1.5; regulatory subunit of SCN5A/Nav1.5. Interacts with SCN7A/Nav2.1; probable regulatory subunit of SCN7A/Nav2.1. Interacts with SCN10A; regulatory subunit of SCN10A/Nav1.8. Interacts with NFASC; probably involved in targeting the sodium channels to the nodes of Ranvier.</text>
</comment>
<evidence type="ECO:0000256" key="7">
    <source>
        <dbReference type="ARBA" id="ARBA00022729"/>
    </source>
</evidence>
<name>A0A8C0YJR5_CYPCA</name>
<dbReference type="GO" id="GO:0005272">
    <property type="term" value="F:sodium channel activity"/>
    <property type="evidence" value="ECO:0007669"/>
    <property type="project" value="UniProtKB-KW"/>
</dbReference>
<keyword evidence="5" id="KW-1003">Cell membrane</keyword>
<dbReference type="PROSITE" id="PS50835">
    <property type="entry name" value="IG_LIKE"/>
    <property type="match status" value="1"/>
</dbReference>
<keyword evidence="7" id="KW-0732">Signal</keyword>
<evidence type="ECO:0000256" key="19">
    <source>
        <dbReference type="ARBA" id="ARBA00049669"/>
    </source>
</evidence>
<accession>A0A8C0YJR5</accession>
<dbReference type="GO" id="GO:0044325">
    <property type="term" value="F:transmembrane transporter binding"/>
    <property type="evidence" value="ECO:0007669"/>
    <property type="project" value="TreeGrafter"/>
</dbReference>
<keyword evidence="23" id="KW-1185">Reference proteome</keyword>
<keyword evidence="9 20" id="KW-1133">Transmembrane helix</keyword>
<keyword evidence="8" id="KW-0851">Voltage-gated channel</keyword>
<evidence type="ECO:0000256" key="9">
    <source>
        <dbReference type="ARBA" id="ARBA00022989"/>
    </source>
</evidence>
<keyword evidence="3" id="KW-0813">Transport</keyword>
<evidence type="ECO:0000256" key="5">
    <source>
        <dbReference type="ARBA" id="ARBA00022475"/>
    </source>
</evidence>
<comment type="subcellular location">
    <subcellularLocation>
        <location evidence="1">Cell membrane</location>
        <topology evidence="1">Single-pass type I membrane protein</topology>
    </subcellularLocation>
</comment>
<evidence type="ECO:0000256" key="8">
    <source>
        <dbReference type="ARBA" id="ARBA00022882"/>
    </source>
</evidence>
<dbReference type="GeneTree" id="ENSGT00390000018560"/>
<keyword evidence="6 20" id="KW-0812">Transmembrane</keyword>
<evidence type="ECO:0000256" key="6">
    <source>
        <dbReference type="ARBA" id="ARBA00022692"/>
    </source>
</evidence>
<evidence type="ECO:0000259" key="21">
    <source>
        <dbReference type="PROSITE" id="PS50835"/>
    </source>
</evidence>
<proteinExistence type="inferred from homology"/>
<feature type="transmembrane region" description="Helical" evidence="20">
    <location>
        <begin position="212"/>
        <end position="233"/>
    </location>
</feature>
<keyword evidence="16" id="KW-0407">Ion channel</keyword>
<dbReference type="GO" id="GO:0019871">
    <property type="term" value="F:sodium channel inhibitor activity"/>
    <property type="evidence" value="ECO:0007669"/>
    <property type="project" value="TreeGrafter"/>
</dbReference>
<keyword evidence="12 20" id="KW-0472">Membrane</keyword>
<protein>
    <recommendedName>
        <fullName evidence="18">Sodium channel regulatory subunit beta-3</fullName>
    </recommendedName>
</protein>
<evidence type="ECO:0000256" key="14">
    <source>
        <dbReference type="ARBA" id="ARBA00023180"/>
    </source>
</evidence>
<evidence type="ECO:0000256" key="11">
    <source>
        <dbReference type="ARBA" id="ARBA00023065"/>
    </source>
</evidence>
<evidence type="ECO:0000256" key="17">
    <source>
        <dbReference type="ARBA" id="ARBA00023319"/>
    </source>
</evidence>
<dbReference type="InterPro" id="IPR007110">
    <property type="entry name" value="Ig-like_dom"/>
</dbReference>
<evidence type="ECO:0000256" key="18">
    <source>
        <dbReference type="ARBA" id="ARBA00044530"/>
    </source>
</evidence>
<dbReference type="InterPro" id="IPR013106">
    <property type="entry name" value="Ig_V-set"/>
</dbReference>
<reference evidence="22" key="2">
    <citation type="submission" date="2025-09" db="UniProtKB">
        <authorList>
            <consortium name="Ensembl"/>
        </authorList>
    </citation>
    <scope>IDENTIFICATION</scope>
</reference>
<dbReference type="AlphaFoldDB" id="A0A8C0YJR5"/>
<keyword evidence="10" id="KW-0915">Sodium</keyword>
<dbReference type="GO" id="GO:0086091">
    <property type="term" value="P:regulation of heart rate by cardiac conduction"/>
    <property type="evidence" value="ECO:0007669"/>
    <property type="project" value="TreeGrafter"/>
</dbReference>
<keyword evidence="13" id="KW-1015">Disulfide bond</keyword>
<dbReference type="FunFam" id="2.60.40.10:FF:000375">
    <property type="entry name" value="Sodium channel beta 1 subunit"/>
    <property type="match status" value="1"/>
</dbReference>
<evidence type="ECO:0000256" key="10">
    <source>
        <dbReference type="ARBA" id="ARBA00023053"/>
    </source>
</evidence>
<reference evidence="22" key="1">
    <citation type="submission" date="2025-08" db="UniProtKB">
        <authorList>
            <consortium name="Ensembl"/>
        </authorList>
    </citation>
    <scope>IDENTIFICATION</scope>
</reference>
<comment type="similarity">
    <text evidence="2">Belongs to the sodium channel auxiliary subunit SCN3B (TC 8.A.17) family.</text>
</comment>